<dbReference type="Proteomes" id="UP000058925">
    <property type="component" value="Chromosome"/>
</dbReference>
<name>A0A654M092_9ARCH</name>
<protein>
    <submittedName>
        <fullName evidence="1">Uncharacterized protein</fullName>
    </submittedName>
</protein>
<evidence type="ECO:0000313" key="1">
    <source>
        <dbReference type="EMBL" id="ALI35951.1"/>
    </source>
</evidence>
<dbReference type="KEGG" id="taa:NMY3_01748"/>
<sequence length="67" mass="7790">MFIIQYAKPSLYNYISASNGKKMAMEQKNKNPFDIYHQFCPGCHRLIIGVYEYSDEIPAPTEKEVLD</sequence>
<dbReference type="EMBL" id="CP012850">
    <property type="protein sequence ID" value="ALI35951.1"/>
    <property type="molecule type" value="Genomic_DNA"/>
</dbReference>
<accession>A0A654M092</accession>
<gene>
    <name evidence="1" type="ORF">NMY3_01748</name>
</gene>
<evidence type="ECO:0000313" key="2">
    <source>
        <dbReference type="Proteomes" id="UP000058925"/>
    </source>
</evidence>
<keyword evidence="2" id="KW-1185">Reference proteome</keyword>
<dbReference type="RefSeq" id="WP_196818312.1">
    <property type="nucleotide sequence ID" value="NZ_CP012850.1"/>
</dbReference>
<proteinExistence type="predicted"/>
<reference evidence="2" key="1">
    <citation type="submission" date="2015-10" db="EMBL/GenBank/DDBJ databases">
        <title>Niche specialization of a soil ammonia-oxidizing archaeon, Candidatus Nitrosocosmicus oleophilus.</title>
        <authorList>
            <person name="Jung M.-Y."/>
            <person name="Rhee S.-K."/>
        </authorList>
    </citation>
    <scope>NUCLEOTIDE SEQUENCE [LARGE SCALE GENOMIC DNA]</scope>
    <source>
        <strain evidence="2">MY3</strain>
    </source>
</reference>
<dbReference type="GeneID" id="60421755"/>
<organism evidence="1 2">
    <name type="scientific">Candidatus Nitrosocosmicus oleophilus</name>
    <dbReference type="NCBI Taxonomy" id="1353260"/>
    <lineage>
        <taxon>Archaea</taxon>
        <taxon>Nitrososphaerota</taxon>
        <taxon>Nitrososphaeria</taxon>
        <taxon>Nitrososphaerales</taxon>
        <taxon>Nitrososphaeraceae</taxon>
        <taxon>Candidatus Nitrosocosmicus</taxon>
    </lineage>
</organism>
<dbReference type="AlphaFoldDB" id="A0A654M092"/>